<comment type="caution">
    <text evidence="1">The sequence shown here is derived from an EMBL/GenBank/DDBJ whole genome shotgun (WGS) entry which is preliminary data.</text>
</comment>
<evidence type="ECO:0000313" key="1">
    <source>
        <dbReference type="EMBL" id="KRZ79797.1"/>
    </source>
</evidence>
<dbReference type="EMBL" id="JYDO01000005">
    <property type="protein sequence ID" value="KRZ79797.1"/>
    <property type="molecule type" value="Genomic_DNA"/>
</dbReference>
<evidence type="ECO:0000313" key="2">
    <source>
        <dbReference type="Proteomes" id="UP000054843"/>
    </source>
</evidence>
<name>A0A0V1N7N6_9BILA</name>
<protein>
    <submittedName>
        <fullName evidence="1">Uncharacterized protein</fullName>
    </submittedName>
</protein>
<gene>
    <name evidence="1" type="ORF">T10_10777</name>
</gene>
<reference evidence="1 2" key="1">
    <citation type="submission" date="2015-01" db="EMBL/GenBank/DDBJ databases">
        <title>Evolution of Trichinella species and genotypes.</title>
        <authorList>
            <person name="Korhonen P.K."/>
            <person name="Edoardo P."/>
            <person name="Giuseppe L.R."/>
            <person name="Gasser R.B."/>
        </authorList>
    </citation>
    <scope>NUCLEOTIDE SEQUENCE [LARGE SCALE GENOMIC DNA]</scope>
    <source>
        <strain evidence="1">ISS1980</strain>
    </source>
</reference>
<keyword evidence="2" id="KW-1185">Reference proteome</keyword>
<sequence length="73" mass="8378">MARKDLARISLAVGFKKLSVCMGRHQRATIGVYCRIAAFYLIYEYLVCDQVHMIMQDAYLQIGVMHFSNAMDT</sequence>
<dbReference type="AlphaFoldDB" id="A0A0V1N7N6"/>
<proteinExistence type="predicted"/>
<accession>A0A0V1N7N6</accession>
<dbReference type="Proteomes" id="UP000054843">
    <property type="component" value="Unassembled WGS sequence"/>
</dbReference>
<organism evidence="1 2">
    <name type="scientific">Trichinella papuae</name>
    <dbReference type="NCBI Taxonomy" id="268474"/>
    <lineage>
        <taxon>Eukaryota</taxon>
        <taxon>Metazoa</taxon>
        <taxon>Ecdysozoa</taxon>
        <taxon>Nematoda</taxon>
        <taxon>Enoplea</taxon>
        <taxon>Dorylaimia</taxon>
        <taxon>Trichinellida</taxon>
        <taxon>Trichinellidae</taxon>
        <taxon>Trichinella</taxon>
    </lineage>
</organism>